<dbReference type="AlphaFoldDB" id="A0AAD9NMD1"/>
<proteinExistence type="predicted"/>
<evidence type="ECO:0000313" key="2">
    <source>
        <dbReference type="EMBL" id="KAK2175597.1"/>
    </source>
</evidence>
<sequence length="352" mass="39292">MGKFKRVLVLEVEMAKDKNASTPGGKYRKDTPWLVEAFKKKGVESEVLFVTNKDTAESLLAKYPDTAFLGRVNPMDYPVLSLDEYVAMLSGLNAKGALFGPLPEHMDRLGSKMILYELKDSAMGDREVRLHMLADLKANTGELDKIIPKGGEPRVLKMMRGSTGLGVWKLENKGDNEIAMTDAYTSTTEVLPREKLLVKFCELSQEDAISMSFLPLIKDGEFRFLMSKHKILEVVHKKPVDETAFTATLRSGAVYNILDLTEHKKMVDAVEQWSKNIKEILKIDDVPYWWSVDCIEAEGAPTGDQIPSSNPSRHLLLSEINCSCLGLVADTSEEAKQKGMKFADMIADIVLQ</sequence>
<dbReference type="GO" id="GO:0005524">
    <property type="term" value="F:ATP binding"/>
    <property type="evidence" value="ECO:0007669"/>
    <property type="project" value="InterPro"/>
</dbReference>
<dbReference type="InterPro" id="IPR049212">
    <property type="entry name" value="DUF6815"/>
</dbReference>
<dbReference type="SUPFAM" id="SSF56059">
    <property type="entry name" value="Glutathione synthetase ATP-binding domain-like"/>
    <property type="match status" value="1"/>
</dbReference>
<evidence type="ECO:0000259" key="1">
    <source>
        <dbReference type="Pfam" id="PF20668"/>
    </source>
</evidence>
<dbReference type="InterPro" id="IPR013815">
    <property type="entry name" value="ATP_grasp_subdomain_1"/>
</dbReference>
<comment type="caution">
    <text evidence="2">The sequence shown here is derived from an EMBL/GenBank/DDBJ whole genome shotgun (WGS) entry which is preliminary data.</text>
</comment>
<accession>A0AAD9NMD1</accession>
<dbReference type="Pfam" id="PF20668">
    <property type="entry name" value="DUF6815"/>
    <property type="match status" value="1"/>
</dbReference>
<dbReference type="Gene3D" id="3.30.470.20">
    <property type="entry name" value="ATP-grasp fold, B domain"/>
    <property type="match status" value="1"/>
</dbReference>
<reference evidence="2" key="1">
    <citation type="journal article" date="2023" name="Mol. Biol. Evol.">
        <title>Third-Generation Sequencing Reveals the Adaptive Role of the Epigenome in Three Deep-Sea Polychaetes.</title>
        <authorList>
            <person name="Perez M."/>
            <person name="Aroh O."/>
            <person name="Sun Y."/>
            <person name="Lan Y."/>
            <person name="Juniper S.K."/>
            <person name="Young C.R."/>
            <person name="Angers B."/>
            <person name="Qian P.Y."/>
        </authorList>
    </citation>
    <scope>NUCLEOTIDE SEQUENCE</scope>
    <source>
        <strain evidence="2">R07B-5</strain>
    </source>
</reference>
<dbReference type="EMBL" id="JAODUO010000720">
    <property type="protein sequence ID" value="KAK2175597.1"/>
    <property type="molecule type" value="Genomic_DNA"/>
</dbReference>
<keyword evidence="3" id="KW-1185">Reference proteome</keyword>
<evidence type="ECO:0000313" key="3">
    <source>
        <dbReference type="Proteomes" id="UP001209878"/>
    </source>
</evidence>
<dbReference type="NCBIfam" id="NF033816">
    <property type="entry name" value="Cj0069_fam"/>
    <property type="match status" value="1"/>
</dbReference>
<dbReference type="Proteomes" id="UP001209878">
    <property type="component" value="Unassembled WGS sequence"/>
</dbReference>
<protein>
    <recommendedName>
        <fullName evidence="1">DUF6815 domain-containing protein</fullName>
    </recommendedName>
</protein>
<name>A0AAD9NMD1_RIDPI</name>
<gene>
    <name evidence="2" type="ORF">NP493_720g01021</name>
</gene>
<feature type="domain" description="DUF6815" evidence="1">
    <location>
        <begin position="219"/>
        <end position="326"/>
    </location>
</feature>
<dbReference type="Gene3D" id="3.30.1490.20">
    <property type="entry name" value="ATP-grasp fold, A domain"/>
    <property type="match status" value="1"/>
</dbReference>
<organism evidence="2 3">
    <name type="scientific">Ridgeia piscesae</name>
    <name type="common">Tubeworm</name>
    <dbReference type="NCBI Taxonomy" id="27915"/>
    <lineage>
        <taxon>Eukaryota</taxon>
        <taxon>Metazoa</taxon>
        <taxon>Spiralia</taxon>
        <taxon>Lophotrochozoa</taxon>
        <taxon>Annelida</taxon>
        <taxon>Polychaeta</taxon>
        <taxon>Sedentaria</taxon>
        <taxon>Canalipalpata</taxon>
        <taxon>Sabellida</taxon>
        <taxon>Siboglinidae</taxon>
        <taxon>Ridgeia</taxon>
    </lineage>
</organism>